<accession>A0A8F3ECP4</accession>
<keyword evidence="3" id="KW-1185">Reference proteome</keyword>
<dbReference type="GeneID" id="77932314"/>
<dbReference type="Proteomes" id="UP000693725">
    <property type="component" value="Segment"/>
</dbReference>
<organism evidence="2 3">
    <name type="scientific">Arthrobacter phage SilentRX</name>
    <dbReference type="NCBI Taxonomy" id="2836091"/>
    <lineage>
        <taxon>Viruses</taxon>
        <taxon>Duplodnaviria</taxon>
        <taxon>Heunggongvirae</taxon>
        <taxon>Uroviricota</taxon>
        <taxon>Caudoviricetes</taxon>
        <taxon>Silentrexvirus</taxon>
        <taxon>Silentrexvirus silentrx</taxon>
    </lineage>
</organism>
<sequence>MSGVLFGEPDQPGAQRVQSAKDRDDAVNKIVWRRYKVAGVICHESINPHTPARCGPATWLRIHGREEKALCSRHRQEYLEAEALNAPRGGQ</sequence>
<dbReference type="EMBL" id="MW862992">
    <property type="protein sequence ID" value="QWY82796.1"/>
    <property type="molecule type" value="Genomic_DNA"/>
</dbReference>
<evidence type="ECO:0000256" key="1">
    <source>
        <dbReference type="SAM" id="MobiDB-lite"/>
    </source>
</evidence>
<evidence type="ECO:0000313" key="3">
    <source>
        <dbReference type="Proteomes" id="UP000693725"/>
    </source>
</evidence>
<dbReference type="RefSeq" id="YP_010656437.1">
    <property type="nucleotide sequence ID" value="NC_070838.1"/>
</dbReference>
<gene>
    <name evidence="2" type="primary">56</name>
    <name evidence="2" type="ORF">SEA_SILENTRX_56</name>
</gene>
<reference evidence="2" key="1">
    <citation type="submission" date="2021-04" db="EMBL/GenBank/DDBJ databases">
        <authorList>
            <person name="Edwards E.G."/>
            <person name="Siddiqui F.A."/>
            <person name="Anastasi R.E."/>
            <person name="Conroy D.J."/>
            <person name="Gerton T.J."/>
            <person name="Laizure I.E."/>
            <person name="Reynolds J.D."/>
            <person name="Ulker M."/>
            <person name="Ouellette S.K."/>
            <person name="Duggan K.O."/>
            <person name="Johnson K.C."/>
            <person name="MacLea K.S."/>
            <person name="Garlena R.A."/>
            <person name="Russell D.A."/>
            <person name="Jacobs-Sera D."/>
            <person name="Hatfull G.F."/>
        </authorList>
    </citation>
    <scope>NUCLEOTIDE SEQUENCE</scope>
</reference>
<evidence type="ECO:0000313" key="2">
    <source>
        <dbReference type="EMBL" id="QWY82796.1"/>
    </source>
</evidence>
<name>A0A8F3ECP4_9CAUD</name>
<proteinExistence type="predicted"/>
<dbReference type="KEGG" id="vg:77932314"/>
<feature type="region of interest" description="Disordered" evidence="1">
    <location>
        <begin position="1"/>
        <end position="23"/>
    </location>
</feature>
<protein>
    <submittedName>
        <fullName evidence="2">Uncharacterized protein</fullName>
    </submittedName>
</protein>